<sequence length="147" mass="16677">MAHSMRATDLRTDRAKALSYLQNRPRDALRIESGSVREETPHPVKWSDVATNHDQIVEVVRKVVLRADGVLRDSGQDSLALPSPSEMESHFLCLSAIAREFSQMVARGSLEELERMEKQVKAYRTMSDRAERLCGAQEKRVSKVKLQ</sequence>
<reference evidence="2 3" key="1">
    <citation type="journal article" date="2015" name="Genome Biol. Evol.">
        <title>Comparative Genomics of a Bacterivorous Green Alga Reveals Evolutionary Causalities and Consequences of Phago-Mixotrophic Mode of Nutrition.</title>
        <authorList>
            <person name="Burns J.A."/>
            <person name="Paasch A."/>
            <person name="Narechania A."/>
            <person name="Kim E."/>
        </authorList>
    </citation>
    <scope>NUCLEOTIDE SEQUENCE [LARGE SCALE GENOMIC DNA]</scope>
    <source>
        <strain evidence="2 3">PLY_AMNH</strain>
    </source>
</reference>
<dbReference type="EMBL" id="LGRX02035228">
    <property type="protein sequence ID" value="KAK3235735.1"/>
    <property type="molecule type" value="Genomic_DNA"/>
</dbReference>
<proteinExistence type="predicted"/>
<gene>
    <name evidence="2" type="ORF">CYMTET_54079</name>
</gene>
<evidence type="ECO:0000313" key="2">
    <source>
        <dbReference type="EMBL" id="KAK3235735.1"/>
    </source>
</evidence>
<feature type="coiled-coil region" evidence="1">
    <location>
        <begin position="106"/>
        <end position="133"/>
    </location>
</feature>
<name>A0AAE0ER36_9CHLO</name>
<accession>A0AAE0ER36</accession>
<dbReference type="Proteomes" id="UP001190700">
    <property type="component" value="Unassembled WGS sequence"/>
</dbReference>
<evidence type="ECO:0000313" key="3">
    <source>
        <dbReference type="Proteomes" id="UP001190700"/>
    </source>
</evidence>
<evidence type="ECO:0000256" key="1">
    <source>
        <dbReference type="SAM" id="Coils"/>
    </source>
</evidence>
<comment type="caution">
    <text evidence="2">The sequence shown here is derived from an EMBL/GenBank/DDBJ whole genome shotgun (WGS) entry which is preliminary data.</text>
</comment>
<dbReference type="AlphaFoldDB" id="A0AAE0ER36"/>
<organism evidence="2 3">
    <name type="scientific">Cymbomonas tetramitiformis</name>
    <dbReference type="NCBI Taxonomy" id="36881"/>
    <lineage>
        <taxon>Eukaryota</taxon>
        <taxon>Viridiplantae</taxon>
        <taxon>Chlorophyta</taxon>
        <taxon>Pyramimonadophyceae</taxon>
        <taxon>Pyramimonadales</taxon>
        <taxon>Pyramimonadaceae</taxon>
        <taxon>Cymbomonas</taxon>
    </lineage>
</organism>
<protein>
    <submittedName>
        <fullName evidence="2">Uncharacterized protein</fullName>
    </submittedName>
</protein>
<keyword evidence="1" id="KW-0175">Coiled coil</keyword>
<keyword evidence="3" id="KW-1185">Reference proteome</keyword>
<feature type="non-terminal residue" evidence="2">
    <location>
        <position position="147"/>
    </location>
</feature>